<keyword evidence="11" id="KW-1185">Reference proteome</keyword>
<gene>
    <name evidence="10" type="ORF">SAMN05421756_10231</name>
</gene>
<organism evidence="10 11">
    <name type="scientific">Microlunatus flavus</name>
    <dbReference type="NCBI Taxonomy" id="1036181"/>
    <lineage>
        <taxon>Bacteria</taxon>
        <taxon>Bacillati</taxon>
        <taxon>Actinomycetota</taxon>
        <taxon>Actinomycetes</taxon>
        <taxon>Propionibacteriales</taxon>
        <taxon>Propionibacteriaceae</taxon>
        <taxon>Microlunatus</taxon>
    </lineage>
</organism>
<comment type="similarity">
    <text evidence="2 9">Belongs to the class-III pyridoxal-phosphate-dependent aminotransferase family.</text>
</comment>
<evidence type="ECO:0000256" key="6">
    <source>
        <dbReference type="ARBA" id="ARBA00022898"/>
    </source>
</evidence>
<evidence type="ECO:0000313" key="10">
    <source>
        <dbReference type="EMBL" id="SEP94734.1"/>
    </source>
</evidence>
<dbReference type="EC" id="2.6.1.36" evidence="3"/>
<evidence type="ECO:0000256" key="1">
    <source>
        <dbReference type="ARBA" id="ARBA00001933"/>
    </source>
</evidence>
<dbReference type="NCBIfam" id="TIGR03251">
    <property type="entry name" value="LAT_fam"/>
    <property type="match status" value="1"/>
</dbReference>
<dbReference type="InterPro" id="IPR005814">
    <property type="entry name" value="Aminotrans_3"/>
</dbReference>
<comment type="cofactor">
    <cofactor evidence="1">
        <name>pyridoxal 5'-phosphate</name>
        <dbReference type="ChEBI" id="CHEBI:597326"/>
    </cofactor>
</comment>
<evidence type="ECO:0000256" key="8">
    <source>
        <dbReference type="ARBA" id="ARBA00050040"/>
    </source>
</evidence>
<evidence type="ECO:0000256" key="2">
    <source>
        <dbReference type="ARBA" id="ARBA00008954"/>
    </source>
</evidence>
<dbReference type="EMBL" id="FOFA01000002">
    <property type="protein sequence ID" value="SEP94734.1"/>
    <property type="molecule type" value="Genomic_DNA"/>
</dbReference>
<evidence type="ECO:0000313" key="11">
    <source>
        <dbReference type="Proteomes" id="UP000198504"/>
    </source>
</evidence>
<dbReference type="Gene3D" id="3.90.1150.10">
    <property type="entry name" value="Aspartate Aminotransferase, domain 1"/>
    <property type="match status" value="1"/>
</dbReference>
<keyword evidence="5" id="KW-0808">Transferase</keyword>
<evidence type="ECO:0000256" key="9">
    <source>
        <dbReference type="RuleBase" id="RU003560"/>
    </source>
</evidence>
<evidence type="ECO:0000256" key="7">
    <source>
        <dbReference type="ARBA" id="ARBA00030921"/>
    </source>
</evidence>
<reference evidence="11" key="1">
    <citation type="submission" date="2016-10" db="EMBL/GenBank/DDBJ databases">
        <authorList>
            <person name="Varghese N."/>
            <person name="Submissions S."/>
        </authorList>
    </citation>
    <scope>NUCLEOTIDE SEQUENCE [LARGE SCALE GENOMIC DNA]</scope>
    <source>
        <strain evidence="11">CGMCC 4.6856</strain>
    </source>
</reference>
<dbReference type="SUPFAM" id="SSF53383">
    <property type="entry name" value="PLP-dependent transferases"/>
    <property type="match status" value="1"/>
</dbReference>
<dbReference type="GO" id="GO:0017000">
    <property type="term" value="P:antibiotic biosynthetic process"/>
    <property type="evidence" value="ECO:0007669"/>
    <property type="project" value="InterPro"/>
</dbReference>
<dbReference type="OrthoDB" id="4510254at2"/>
<evidence type="ECO:0000256" key="4">
    <source>
        <dbReference type="ARBA" id="ARBA00022576"/>
    </source>
</evidence>
<dbReference type="InterPro" id="IPR017657">
    <property type="entry name" value="L-lysine_6-transaminase"/>
</dbReference>
<keyword evidence="4" id="KW-0032">Aminotransferase</keyword>
<dbReference type="PIRSF" id="PIRSF000521">
    <property type="entry name" value="Transaminase_4ab_Lys_Orn"/>
    <property type="match status" value="1"/>
</dbReference>
<dbReference type="GO" id="GO:0030170">
    <property type="term" value="F:pyridoxal phosphate binding"/>
    <property type="evidence" value="ECO:0007669"/>
    <property type="project" value="InterPro"/>
</dbReference>
<sequence length="444" mass="48719">MAENTRLTPDEVHEVLASHLLTDSAALVADLERSRGSRIVDARTGTRYLDLYTFFASSPLGFNHPGLTDDPTFVAELGQVALHKPANPDVYTTAYADFVATFARVLGDPALPHLFFVEGGALAVENALKVAFDWKSRQNETAGRSRDLGTKIMHFTRAFHGRSGYTLSLTNTEPNKTDRFPKFDWPRIEVPAVRFPLEKHLRAVEDAEARALEQAERAFAAHPHDIAAFIAEPVQGEGGDNHVRGEFFAKMKQLVHHHDALMIFDEVQTGVGTTGTAWAYQQLGVTPDVVAFAKKAQVGGVMAGGRVDEVEQNVFVVQGRINSTWGGGLVDMVRSRKMLEIIESEDLFSHARAMGEHLLEGLQRVEAGSDVVDNARGRGLFAAVDLADRTTRDSVIVDLFEREHVVALPCGERSIRFRPALVVTTDEIDEAVGALERSVARISG</sequence>
<dbReference type="CDD" id="cd00610">
    <property type="entry name" value="OAT_like"/>
    <property type="match status" value="1"/>
</dbReference>
<dbReference type="InterPro" id="IPR015421">
    <property type="entry name" value="PyrdxlP-dep_Trfase_major"/>
</dbReference>
<accession>A0A1H9C0U6</accession>
<dbReference type="Gene3D" id="3.40.640.10">
    <property type="entry name" value="Type I PLP-dependent aspartate aminotransferase-like (Major domain)"/>
    <property type="match status" value="1"/>
</dbReference>
<protein>
    <recommendedName>
        <fullName evidence="8">L-lysine-epsilon aminotransferase</fullName>
        <ecNumber evidence="3">2.6.1.36</ecNumber>
    </recommendedName>
    <alternativeName>
        <fullName evidence="7">Lysine 6-aminotransferase</fullName>
    </alternativeName>
</protein>
<keyword evidence="6 9" id="KW-0663">Pyridoxal phosphate</keyword>
<dbReference type="GO" id="GO:0045484">
    <property type="term" value="F:L-lysine 6-transaminase activity"/>
    <property type="evidence" value="ECO:0007669"/>
    <property type="project" value="UniProtKB-EC"/>
</dbReference>
<dbReference type="Pfam" id="PF00202">
    <property type="entry name" value="Aminotran_3"/>
    <property type="match status" value="1"/>
</dbReference>
<dbReference type="PANTHER" id="PTHR43206">
    <property type="entry name" value="AMINOTRANSFERASE"/>
    <property type="match status" value="1"/>
</dbReference>
<dbReference type="STRING" id="1036181.SAMN05421756_10231"/>
<evidence type="ECO:0000256" key="3">
    <source>
        <dbReference type="ARBA" id="ARBA00013071"/>
    </source>
</evidence>
<proteinExistence type="inferred from homology"/>
<dbReference type="PANTHER" id="PTHR43206:SF2">
    <property type="entry name" value="4-AMINOBUTYRATE AMINOTRANSFERASE GABT"/>
    <property type="match status" value="1"/>
</dbReference>
<name>A0A1H9C0U6_9ACTN</name>
<dbReference type="Proteomes" id="UP000198504">
    <property type="component" value="Unassembled WGS sequence"/>
</dbReference>
<dbReference type="AlphaFoldDB" id="A0A1H9C0U6"/>
<dbReference type="GO" id="GO:0009450">
    <property type="term" value="P:gamma-aminobutyric acid catabolic process"/>
    <property type="evidence" value="ECO:0007669"/>
    <property type="project" value="TreeGrafter"/>
</dbReference>
<dbReference type="InterPro" id="IPR015422">
    <property type="entry name" value="PyrdxlP-dep_Trfase_small"/>
</dbReference>
<dbReference type="RefSeq" id="WP_091177977.1">
    <property type="nucleotide sequence ID" value="NZ_FOFA01000002.1"/>
</dbReference>
<dbReference type="InterPro" id="IPR015424">
    <property type="entry name" value="PyrdxlP-dep_Trfase"/>
</dbReference>
<evidence type="ECO:0000256" key="5">
    <source>
        <dbReference type="ARBA" id="ARBA00022679"/>
    </source>
</evidence>